<evidence type="ECO:0000313" key="2">
    <source>
        <dbReference type="Proteomes" id="UP000275267"/>
    </source>
</evidence>
<accession>A0A3L6RI95</accession>
<evidence type="ECO:0008006" key="3">
    <source>
        <dbReference type="Google" id="ProtNLM"/>
    </source>
</evidence>
<proteinExistence type="predicted"/>
<name>A0A3L6RI95_PANMI</name>
<evidence type="ECO:0000313" key="1">
    <source>
        <dbReference type="EMBL" id="RLN03731.1"/>
    </source>
</evidence>
<gene>
    <name evidence="1" type="ORF">C2845_PM13G20920</name>
</gene>
<dbReference type="OrthoDB" id="9970435at2759"/>
<organism evidence="1 2">
    <name type="scientific">Panicum miliaceum</name>
    <name type="common">Proso millet</name>
    <name type="synonym">Broomcorn millet</name>
    <dbReference type="NCBI Taxonomy" id="4540"/>
    <lineage>
        <taxon>Eukaryota</taxon>
        <taxon>Viridiplantae</taxon>
        <taxon>Streptophyta</taxon>
        <taxon>Embryophyta</taxon>
        <taxon>Tracheophyta</taxon>
        <taxon>Spermatophyta</taxon>
        <taxon>Magnoliopsida</taxon>
        <taxon>Liliopsida</taxon>
        <taxon>Poales</taxon>
        <taxon>Poaceae</taxon>
        <taxon>PACMAD clade</taxon>
        <taxon>Panicoideae</taxon>
        <taxon>Panicodae</taxon>
        <taxon>Paniceae</taxon>
        <taxon>Panicinae</taxon>
        <taxon>Panicum</taxon>
        <taxon>Panicum sect. Panicum</taxon>
    </lineage>
</organism>
<dbReference type="Proteomes" id="UP000275267">
    <property type="component" value="Unassembled WGS sequence"/>
</dbReference>
<sequence>MAVQYEYLGWVYNIGVNSVGHEYCHLRFLTIRGKSVAMYKRDPLDNPEIEPIRKGVVSPTLVCEELGRQRVNHGDVYVLRLYNPMDQNMKGQIACATPGEVRKWLEAFEKARLQAEYDMMRGVNWNENEINFDGHRPRLRRYVYGLGKYLRISKSTAA</sequence>
<reference evidence="2" key="1">
    <citation type="journal article" date="2019" name="Nat. Commun.">
        <title>The genome of broomcorn millet.</title>
        <authorList>
            <person name="Zou C."/>
            <person name="Miki D."/>
            <person name="Li D."/>
            <person name="Tang Q."/>
            <person name="Xiao L."/>
            <person name="Rajput S."/>
            <person name="Deng P."/>
            <person name="Jia W."/>
            <person name="Huang R."/>
            <person name="Zhang M."/>
            <person name="Sun Y."/>
            <person name="Hu J."/>
            <person name="Fu X."/>
            <person name="Schnable P.S."/>
            <person name="Li F."/>
            <person name="Zhang H."/>
            <person name="Feng B."/>
            <person name="Zhu X."/>
            <person name="Liu R."/>
            <person name="Schnable J.C."/>
            <person name="Zhu J.-K."/>
            <person name="Zhang H."/>
        </authorList>
    </citation>
    <scope>NUCLEOTIDE SEQUENCE [LARGE SCALE GENOMIC DNA]</scope>
</reference>
<dbReference type="EMBL" id="PQIB02000008">
    <property type="protein sequence ID" value="RLN03731.1"/>
    <property type="molecule type" value="Genomic_DNA"/>
</dbReference>
<comment type="caution">
    <text evidence="1">The sequence shown here is derived from an EMBL/GenBank/DDBJ whole genome shotgun (WGS) entry which is preliminary data.</text>
</comment>
<dbReference type="STRING" id="4540.A0A3L6RI95"/>
<protein>
    <recommendedName>
        <fullName evidence="3">PH domain-containing protein</fullName>
    </recommendedName>
</protein>
<dbReference type="AlphaFoldDB" id="A0A3L6RI95"/>
<keyword evidence="2" id="KW-1185">Reference proteome</keyword>